<dbReference type="Proteomes" id="UP001165122">
    <property type="component" value="Unassembled WGS sequence"/>
</dbReference>
<accession>A0A9W7AL23</accession>
<organism evidence="1 2">
    <name type="scientific">Triparma laevis f. longispina</name>
    <dbReference type="NCBI Taxonomy" id="1714387"/>
    <lineage>
        <taxon>Eukaryota</taxon>
        <taxon>Sar</taxon>
        <taxon>Stramenopiles</taxon>
        <taxon>Ochrophyta</taxon>
        <taxon>Bolidophyceae</taxon>
        <taxon>Parmales</taxon>
        <taxon>Triparmaceae</taxon>
        <taxon>Triparma</taxon>
    </lineage>
</organism>
<dbReference type="AlphaFoldDB" id="A0A9W7AL23"/>
<reference evidence="2" key="1">
    <citation type="journal article" date="2023" name="Commun. Biol.">
        <title>Genome analysis of Parmales, the sister group of diatoms, reveals the evolutionary specialization of diatoms from phago-mixotrophs to photoautotrophs.</title>
        <authorList>
            <person name="Ban H."/>
            <person name="Sato S."/>
            <person name="Yoshikawa S."/>
            <person name="Yamada K."/>
            <person name="Nakamura Y."/>
            <person name="Ichinomiya M."/>
            <person name="Sato N."/>
            <person name="Blanc-Mathieu R."/>
            <person name="Endo H."/>
            <person name="Kuwata A."/>
            <person name="Ogata H."/>
        </authorList>
    </citation>
    <scope>NUCLEOTIDE SEQUENCE [LARGE SCALE GENOMIC DNA]</scope>
    <source>
        <strain evidence="2">NIES 3700</strain>
    </source>
</reference>
<dbReference type="EMBL" id="BRXW01000692">
    <property type="protein sequence ID" value="GMH74232.1"/>
    <property type="molecule type" value="Genomic_DNA"/>
</dbReference>
<evidence type="ECO:0000313" key="2">
    <source>
        <dbReference type="Proteomes" id="UP001165122"/>
    </source>
</evidence>
<name>A0A9W7AL23_9STRA</name>
<proteinExistence type="predicted"/>
<dbReference type="OrthoDB" id="1295045at2759"/>
<evidence type="ECO:0000313" key="1">
    <source>
        <dbReference type="EMBL" id="GMH74232.1"/>
    </source>
</evidence>
<sequence length="94" mass="10699">MANTVKAGKKLMEDQKAVFASCESMRISKEQGNPAQLELREKARVNENTISMVKKMPFVLNNREFVFRQIWKSEEGKVFPQALGAGPARRRNVC</sequence>
<protein>
    <submittedName>
        <fullName evidence="1">Uncharacterized protein</fullName>
    </submittedName>
</protein>
<keyword evidence="2" id="KW-1185">Reference proteome</keyword>
<gene>
    <name evidence="1" type="ORF">TrLO_g13861</name>
</gene>
<comment type="caution">
    <text evidence="1">The sequence shown here is derived from an EMBL/GenBank/DDBJ whole genome shotgun (WGS) entry which is preliminary data.</text>
</comment>